<feature type="region of interest" description="Disordered" evidence="1">
    <location>
        <begin position="330"/>
        <end position="355"/>
    </location>
</feature>
<accession>A0ABP7G022</accession>
<organism evidence="2 3">
    <name type="scientific">Salinactinospora qingdaonensis</name>
    <dbReference type="NCBI Taxonomy" id="702744"/>
    <lineage>
        <taxon>Bacteria</taxon>
        <taxon>Bacillati</taxon>
        <taxon>Actinomycetota</taxon>
        <taxon>Actinomycetes</taxon>
        <taxon>Streptosporangiales</taxon>
        <taxon>Nocardiopsidaceae</taxon>
        <taxon>Salinactinospora</taxon>
    </lineage>
</organism>
<dbReference type="SUPFAM" id="SSF140959">
    <property type="entry name" value="Indolic compounds 2,3-dioxygenase-like"/>
    <property type="match status" value="1"/>
</dbReference>
<comment type="caution">
    <text evidence="2">The sequence shown here is derived from an EMBL/GenBank/DDBJ whole genome shotgun (WGS) entry which is preliminary data.</text>
</comment>
<gene>
    <name evidence="2" type="ORF">GCM10022402_29840</name>
</gene>
<dbReference type="InterPro" id="IPR037217">
    <property type="entry name" value="Trp/Indoleamine_2_3_dOase-like"/>
</dbReference>
<reference evidence="3" key="1">
    <citation type="journal article" date="2019" name="Int. J. Syst. Evol. Microbiol.">
        <title>The Global Catalogue of Microorganisms (GCM) 10K type strain sequencing project: providing services to taxonomists for standard genome sequencing and annotation.</title>
        <authorList>
            <consortium name="The Broad Institute Genomics Platform"/>
            <consortium name="The Broad Institute Genome Sequencing Center for Infectious Disease"/>
            <person name="Wu L."/>
            <person name="Ma J."/>
        </authorList>
    </citation>
    <scope>NUCLEOTIDE SEQUENCE [LARGE SCALE GENOMIC DNA]</scope>
    <source>
        <strain evidence="3">JCM 17137</strain>
    </source>
</reference>
<keyword evidence="3" id="KW-1185">Reference proteome</keyword>
<sequence length="445" mass="48591">MSAKAHPHDDAKTAWPAHVGIGGVSVHKFRETAEDASPARALNRLTAWVDTLSGDPGQPVPTDSFPFAEILGHYQLWGRTHVSPKLANGLRDTYVKLPTPRSSQERILVDWLPSTFDQQDGDYDSYIAAPMLERLAAATGESSVDVGLDTEIVVLLADLLRTEGEALAAAPDTSRQRVRTHATVQALARVTGLSPKAGVSVPDEVPQVGKNDPALAEVASRFAEATLGDAPPDIHRAVEIALLPTTPLHDELMFIRNVQLFELVYRQMSRCLQRTRLALLADDIETAVAELDDAAGRVENTPALYRILTTMSRESFAVIRSHTDGRSAIQSRSYREVERISAPRPAGPVDDKLPAVTVPTPTLQEIYAEKGQDANPALRPVTEVMRRFDHAWRAMKRTHWGITLKIIGNVTGTGGTSGAAYLKTAAEIPLFPVLHEQRERGDDRA</sequence>
<evidence type="ECO:0000313" key="2">
    <source>
        <dbReference type="EMBL" id="GAA3748629.1"/>
    </source>
</evidence>
<dbReference type="RefSeq" id="WP_344972150.1">
    <property type="nucleotide sequence ID" value="NZ_BAABDD010000013.1"/>
</dbReference>
<evidence type="ECO:0000313" key="3">
    <source>
        <dbReference type="Proteomes" id="UP001500908"/>
    </source>
</evidence>
<protein>
    <recommendedName>
        <fullName evidence="4">Tryptophan 2,3-dioxygenase</fullName>
    </recommendedName>
</protein>
<dbReference type="Proteomes" id="UP001500908">
    <property type="component" value="Unassembled WGS sequence"/>
</dbReference>
<proteinExistence type="predicted"/>
<name>A0ABP7G022_9ACTN</name>
<evidence type="ECO:0008006" key="4">
    <source>
        <dbReference type="Google" id="ProtNLM"/>
    </source>
</evidence>
<dbReference type="EMBL" id="BAABDD010000013">
    <property type="protein sequence ID" value="GAA3748629.1"/>
    <property type="molecule type" value="Genomic_DNA"/>
</dbReference>
<dbReference type="Gene3D" id="1.20.58.480">
    <property type="match status" value="2"/>
</dbReference>
<evidence type="ECO:0000256" key="1">
    <source>
        <dbReference type="SAM" id="MobiDB-lite"/>
    </source>
</evidence>